<evidence type="ECO:0000313" key="2">
    <source>
        <dbReference type="Proteomes" id="UP001283361"/>
    </source>
</evidence>
<reference evidence="1" key="1">
    <citation type="journal article" date="2023" name="G3 (Bethesda)">
        <title>A reference genome for the long-term kleptoplast-retaining sea slug Elysia crispata morphotype clarki.</title>
        <authorList>
            <person name="Eastman K.E."/>
            <person name="Pendleton A.L."/>
            <person name="Shaikh M.A."/>
            <person name="Suttiyut T."/>
            <person name="Ogas R."/>
            <person name="Tomko P."/>
            <person name="Gavelis G."/>
            <person name="Widhalm J.R."/>
            <person name="Wisecaver J.H."/>
        </authorList>
    </citation>
    <scope>NUCLEOTIDE SEQUENCE</scope>
    <source>
        <strain evidence="1">ECLA1</strain>
    </source>
</reference>
<proteinExistence type="predicted"/>
<dbReference type="Proteomes" id="UP001283361">
    <property type="component" value="Unassembled WGS sequence"/>
</dbReference>
<keyword evidence="2" id="KW-1185">Reference proteome</keyword>
<accession>A0AAE0Y490</accession>
<evidence type="ECO:0000313" key="1">
    <source>
        <dbReference type="EMBL" id="KAK3732509.1"/>
    </source>
</evidence>
<dbReference type="AlphaFoldDB" id="A0AAE0Y490"/>
<sequence>MVVHWVTQTLGCAYRVVGRAAHGRPESVDQRLEILCIDVFEERGFPAAARIFHIALQNIGTDARWSFVFQIHGSNISAHLPIPQPLDLGLMRTWRPVSANSVGELAVRGRPGTSKDSHLTNPGPSVPRIILLLA</sequence>
<organism evidence="1 2">
    <name type="scientific">Elysia crispata</name>
    <name type="common">lettuce slug</name>
    <dbReference type="NCBI Taxonomy" id="231223"/>
    <lineage>
        <taxon>Eukaryota</taxon>
        <taxon>Metazoa</taxon>
        <taxon>Spiralia</taxon>
        <taxon>Lophotrochozoa</taxon>
        <taxon>Mollusca</taxon>
        <taxon>Gastropoda</taxon>
        <taxon>Heterobranchia</taxon>
        <taxon>Euthyneura</taxon>
        <taxon>Panpulmonata</taxon>
        <taxon>Sacoglossa</taxon>
        <taxon>Placobranchoidea</taxon>
        <taxon>Plakobranchidae</taxon>
        <taxon>Elysia</taxon>
    </lineage>
</organism>
<dbReference type="EMBL" id="JAWDGP010006957">
    <property type="protein sequence ID" value="KAK3732509.1"/>
    <property type="molecule type" value="Genomic_DNA"/>
</dbReference>
<protein>
    <submittedName>
        <fullName evidence="1">Uncharacterized protein</fullName>
    </submittedName>
</protein>
<comment type="caution">
    <text evidence="1">The sequence shown here is derived from an EMBL/GenBank/DDBJ whole genome shotgun (WGS) entry which is preliminary data.</text>
</comment>
<gene>
    <name evidence="1" type="ORF">RRG08_030709</name>
</gene>
<name>A0AAE0Y490_9GAST</name>